<dbReference type="OrthoDB" id="10267235at2759"/>
<comment type="caution">
    <text evidence="6">The sequence shown here is derived from an EMBL/GenBank/DDBJ whole genome shotgun (WGS) entry which is preliminary data.</text>
</comment>
<dbReference type="InterPro" id="IPR011009">
    <property type="entry name" value="Kinase-like_dom_sf"/>
</dbReference>
<sequence length="353" mass="40608">MAEQKMTVRKEKYIDQRVDGTAEDAVFTQIGSLLKALRPEWFLDQVIYKPFTNGITNKVISVQGGKDEKLIFRIFGVGTEKVVDRNSELKNFELLSQYGLAPGVEARFKNGFVCGYLPGEPVDVESVRSPKFVPKIASRIADLHKIPISSDAQSSPSFFHTKFHQFINNIPPQWPNKEKFQKFQHLFADANFERDFNRVAAAIDRAANQNIVLCHNDLLIYNVLYDEKTDSINFIDYEYTGANYQLFDIANHFNEYAGVDNINYDLCPTDEQKYTFVQSYLQSYHGREVDGAEIEKVLADIPTFEAASHLLWCVWGLVQAQDSEIDFDYIQYASKRYEQYFKIIQSVDFSVVI</sequence>
<dbReference type="GO" id="GO:0004305">
    <property type="term" value="F:ethanolamine kinase activity"/>
    <property type="evidence" value="ECO:0007669"/>
    <property type="project" value="UniProtKB-EC"/>
</dbReference>
<organism evidence="6 7">
    <name type="scientific">Bursaphelenchus okinawaensis</name>
    <dbReference type="NCBI Taxonomy" id="465554"/>
    <lineage>
        <taxon>Eukaryota</taxon>
        <taxon>Metazoa</taxon>
        <taxon>Ecdysozoa</taxon>
        <taxon>Nematoda</taxon>
        <taxon>Chromadorea</taxon>
        <taxon>Rhabditida</taxon>
        <taxon>Tylenchina</taxon>
        <taxon>Tylenchomorpha</taxon>
        <taxon>Aphelenchoidea</taxon>
        <taxon>Aphelenchoididae</taxon>
        <taxon>Bursaphelenchus</taxon>
    </lineage>
</organism>
<dbReference type="Gene3D" id="3.30.200.20">
    <property type="entry name" value="Phosphorylase Kinase, domain 1"/>
    <property type="match status" value="1"/>
</dbReference>
<evidence type="ECO:0000313" key="6">
    <source>
        <dbReference type="EMBL" id="CAD5213901.1"/>
    </source>
</evidence>
<evidence type="ECO:0000256" key="2">
    <source>
        <dbReference type="ARBA" id="ARBA00023264"/>
    </source>
</evidence>
<proteinExistence type="inferred from homology"/>
<dbReference type="EMBL" id="CAJFCW020000003">
    <property type="protein sequence ID" value="CAG9101745.1"/>
    <property type="molecule type" value="Genomic_DNA"/>
</dbReference>
<keyword evidence="7" id="KW-1185">Reference proteome</keyword>
<dbReference type="CDD" id="cd05157">
    <property type="entry name" value="ETNK_euk"/>
    <property type="match status" value="1"/>
</dbReference>
<evidence type="ECO:0000313" key="7">
    <source>
        <dbReference type="Proteomes" id="UP000614601"/>
    </source>
</evidence>
<evidence type="ECO:0000256" key="3">
    <source>
        <dbReference type="ARBA" id="ARBA00037883"/>
    </source>
</evidence>
<dbReference type="EMBL" id="CAJFDH010000003">
    <property type="protein sequence ID" value="CAD5213901.1"/>
    <property type="molecule type" value="Genomic_DNA"/>
</dbReference>
<dbReference type="Gene3D" id="3.90.1200.10">
    <property type="match status" value="1"/>
</dbReference>
<keyword evidence="2" id="KW-1208">Phospholipid metabolism</keyword>
<dbReference type="Proteomes" id="UP000614601">
    <property type="component" value="Unassembled WGS sequence"/>
</dbReference>
<evidence type="ECO:0000256" key="5">
    <source>
        <dbReference type="ARBA" id="ARBA00038874"/>
    </source>
</evidence>
<dbReference type="GO" id="GO:0005737">
    <property type="term" value="C:cytoplasm"/>
    <property type="evidence" value="ECO:0007669"/>
    <property type="project" value="TreeGrafter"/>
</dbReference>
<comment type="similarity">
    <text evidence="4">Belongs to the choline/ethanolamine kinase family.</text>
</comment>
<reference evidence="6" key="1">
    <citation type="submission" date="2020-09" db="EMBL/GenBank/DDBJ databases">
        <authorList>
            <person name="Kikuchi T."/>
        </authorList>
    </citation>
    <scope>NUCLEOTIDE SEQUENCE</scope>
    <source>
        <strain evidence="6">SH1</strain>
    </source>
</reference>
<evidence type="ECO:0000256" key="1">
    <source>
        <dbReference type="ARBA" id="ARBA00023209"/>
    </source>
</evidence>
<name>A0A811KCM3_9BILA</name>
<dbReference type="PANTHER" id="PTHR22603">
    <property type="entry name" value="CHOLINE/ETHANOALAMINE KINASE"/>
    <property type="match status" value="1"/>
</dbReference>
<gene>
    <name evidence="6" type="ORF">BOKJ2_LOCUS5324</name>
</gene>
<dbReference type="AlphaFoldDB" id="A0A811KCM3"/>
<comment type="pathway">
    <text evidence="3">Phospholipid metabolism; phosphatidylethanolamine biosynthesis; phosphatidylethanolamine from ethanolamine: step 1/3.</text>
</comment>
<dbReference type="PANTHER" id="PTHR22603:SF66">
    <property type="entry name" value="ETHANOLAMINE KINASE"/>
    <property type="match status" value="1"/>
</dbReference>
<keyword evidence="1" id="KW-0594">Phospholipid biosynthesis</keyword>
<evidence type="ECO:0000256" key="4">
    <source>
        <dbReference type="ARBA" id="ARBA00038211"/>
    </source>
</evidence>
<dbReference type="Pfam" id="PF01633">
    <property type="entry name" value="Choline_kinase"/>
    <property type="match status" value="1"/>
</dbReference>
<dbReference type="GO" id="GO:0006646">
    <property type="term" value="P:phosphatidylethanolamine biosynthetic process"/>
    <property type="evidence" value="ECO:0007669"/>
    <property type="project" value="TreeGrafter"/>
</dbReference>
<dbReference type="Proteomes" id="UP000783686">
    <property type="component" value="Unassembled WGS sequence"/>
</dbReference>
<dbReference type="SUPFAM" id="SSF56112">
    <property type="entry name" value="Protein kinase-like (PK-like)"/>
    <property type="match status" value="1"/>
</dbReference>
<keyword evidence="1" id="KW-0443">Lipid metabolism</keyword>
<accession>A0A811KCM3</accession>
<keyword evidence="1" id="KW-0444">Lipid biosynthesis</keyword>
<protein>
    <recommendedName>
        <fullName evidence="5">ethanolamine kinase</fullName>
        <ecNumber evidence="5">2.7.1.82</ecNumber>
    </recommendedName>
</protein>
<dbReference type="EC" id="2.7.1.82" evidence="5"/>